<comment type="subcellular location">
    <subcellularLocation>
        <location evidence="1">Cell membrane</location>
        <topology evidence="1">Multi-pass membrane protein</topology>
    </subcellularLocation>
</comment>
<feature type="transmembrane region" description="Helical" evidence="6">
    <location>
        <begin position="115"/>
        <end position="137"/>
    </location>
</feature>
<reference evidence="7" key="1">
    <citation type="submission" date="2020-10" db="EMBL/GenBank/DDBJ databases">
        <authorList>
            <person name="Gilroy R."/>
        </authorList>
    </citation>
    <scope>NUCLEOTIDE SEQUENCE</scope>
    <source>
        <strain evidence="7">ChiHjej13B12-12457</strain>
    </source>
</reference>
<dbReference type="Pfam" id="PF01810">
    <property type="entry name" value="LysE"/>
    <property type="match status" value="1"/>
</dbReference>
<organism evidence="7 8">
    <name type="scientific">Candidatus Coprenecus avistercoris</name>
    <dbReference type="NCBI Taxonomy" id="2840730"/>
    <lineage>
        <taxon>Bacteria</taxon>
        <taxon>Pseudomonadati</taxon>
        <taxon>Bacteroidota</taxon>
        <taxon>Bacteroidia</taxon>
        <taxon>Bacteroidales</taxon>
        <taxon>Rikenellaceae</taxon>
        <taxon>Rikenellaceae incertae sedis</taxon>
        <taxon>Candidatus Coprenecus</taxon>
    </lineage>
</organism>
<evidence type="ECO:0000313" key="7">
    <source>
        <dbReference type="EMBL" id="HIR63242.1"/>
    </source>
</evidence>
<feature type="transmembrane region" description="Helical" evidence="6">
    <location>
        <begin position="184"/>
        <end position="204"/>
    </location>
</feature>
<sequence>MIIGLLKGLIVGIIVSIPVGPLGLLCIPRTLARGRRAGLAVGLGGSASDTLYSALALFALSFISGFIEAHKGWVLLAGGLIISITGIRLLVSRRQVRHPDSVTARAMSPVRHIEGALNGFLISVTNPGTLVCMLWLFTFLNVDTATPSVMAAEWAGTSLGSATSWCLITWVISTFRDRITIGQLHILTRICGAAILLIGLASAVKSLPLLQSL</sequence>
<evidence type="ECO:0000256" key="1">
    <source>
        <dbReference type="ARBA" id="ARBA00004651"/>
    </source>
</evidence>
<evidence type="ECO:0000256" key="4">
    <source>
        <dbReference type="ARBA" id="ARBA00022989"/>
    </source>
</evidence>
<reference evidence="7" key="2">
    <citation type="journal article" date="2021" name="PeerJ">
        <title>Extensive microbial diversity within the chicken gut microbiome revealed by metagenomics and culture.</title>
        <authorList>
            <person name="Gilroy R."/>
            <person name="Ravi A."/>
            <person name="Getino M."/>
            <person name="Pursley I."/>
            <person name="Horton D.L."/>
            <person name="Alikhan N.F."/>
            <person name="Baker D."/>
            <person name="Gharbi K."/>
            <person name="Hall N."/>
            <person name="Watson M."/>
            <person name="Adriaenssens E.M."/>
            <person name="Foster-Nyarko E."/>
            <person name="Jarju S."/>
            <person name="Secka A."/>
            <person name="Antonio M."/>
            <person name="Oren A."/>
            <person name="Chaudhuri R.R."/>
            <person name="La Ragione R."/>
            <person name="Hildebrand F."/>
            <person name="Pallen M.J."/>
        </authorList>
    </citation>
    <scope>NUCLEOTIDE SEQUENCE</scope>
    <source>
        <strain evidence="7">ChiHjej13B12-12457</strain>
    </source>
</reference>
<dbReference type="GO" id="GO:0005886">
    <property type="term" value="C:plasma membrane"/>
    <property type="evidence" value="ECO:0007669"/>
    <property type="project" value="UniProtKB-SubCell"/>
</dbReference>
<dbReference type="EMBL" id="DVHI01000084">
    <property type="protein sequence ID" value="HIR63242.1"/>
    <property type="molecule type" value="Genomic_DNA"/>
</dbReference>
<dbReference type="GO" id="GO:0015171">
    <property type="term" value="F:amino acid transmembrane transporter activity"/>
    <property type="evidence" value="ECO:0007669"/>
    <property type="project" value="TreeGrafter"/>
</dbReference>
<keyword evidence="3 6" id="KW-0812">Transmembrane</keyword>
<evidence type="ECO:0000256" key="5">
    <source>
        <dbReference type="ARBA" id="ARBA00023136"/>
    </source>
</evidence>
<dbReference type="Proteomes" id="UP000886744">
    <property type="component" value="Unassembled WGS sequence"/>
</dbReference>
<dbReference type="InterPro" id="IPR001123">
    <property type="entry name" value="LeuE-type"/>
</dbReference>
<evidence type="ECO:0000313" key="8">
    <source>
        <dbReference type="Proteomes" id="UP000886744"/>
    </source>
</evidence>
<accession>A0A9D1E276</accession>
<dbReference type="PANTHER" id="PTHR30086:SF20">
    <property type="entry name" value="ARGININE EXPORTER PROTEIN ARGO-RELATED"/>
    <property type="match status" value="1"/>
</dbReference>
<evidence type="ECO:0000256" key="3">
    <source>
        <dbReference type="ARBA" id="ARBA00022692"/>
    </source>
</evidence>
<feature type="transmembrane region" description="Helical" evidence="6">
    <location>
        <begin position="149"/>
        <end position="172"/>
    </location>
</feature>
<keyword evidence="4 6" id="KW-1133">Transmembrane helix</keyword>
<gene>
    <name evidence="7" type="ORF">IAC94_06955</name>
</gene>
<feature type="transmembrane region" description="Helical" evidence="6">
    <location>
        <begin position="73"/>
        <end position="91"/>
    </location>
</feature>
<evidence type="ECO:0000256" key="2">
    <source>
        <dbReference type="ARBA" id="ARBA00022475"/>
    </source>
</evidence>
<feature type="transmembrane region" description="Helical" evidence="6">
    <location>
        <begin position="39"/>
        <end position="67"/>
    </location>
</feature>
<name>A0A9D1E276_9BACT</name>
<comment type="caution">
    <text evidence="7">The sequence shown here is derived from an EMBL/GenBank/DDBJ whole genome shotgun (WGS) entry which is preliminary data.</text>
</comment>
<protein>
    <submittedName>
        <fullName evidence="7">LysE family transporter</fullName>
    </submittedName>
</protein>
<keyword evidence="2" id="KW-1003">Cell membrane</keyword>
<dbReference type="AlphaFoldDB" id="A0A9D1E276"/>
<keyword evidence="5 6" id="KW-0472">Membrane</keyword>
<proteinExistence type="predicted"/>
<feature type="transmembrane region" description="Helical" evidence="6">
    <location>
        <begin position="6"/>
        <end position="27"/>
    </location>
</feature>
<dbReference type="PANTHER" id="PTHR30086">
    <property type="entry name" value="ARGININE EXPORTER PROTEIN ARGO"/>
    <property type="match status" value="1"/>
</dbReference>
<evidence type="ECO:0000256" key="6">
    <source>
        <dbReference type="SAM" id="Phobius"/>
    </source>
</evidence>